<feature type="compositionally biased region" description="Basic and acidic residues" evidence="1">
    <location>
        <begin position="54"/>
        <end position="107"/>
    </location>
</feature>
<feature type="region of interest" description="Disordered" evidence="1">
    <location>
        <begin position="1"/>
        <end position="120"/>
    </location>
</feature>
<protein>
    <recommendedName>
        <fullName evidence="4">BTB domain transcription factor</fullName>
    </recommendedName>
</protein>
<feature type="compositionally biased region" description="Polar residues" evidence="1">
    <location>
        <begin position="10"/>
        <end position="21"/>
    </location>
</feature>
<feature type="compositionally biased region" description="Basic and acidic residues" evidence="1">
    <location>
        <begin position="22"/>
        <end position="41"/>
    </location>
</feature>
<evidence type="ECO:0008006" key="4">
    <source>
        <dbReference type="Google" id="ProtNLM"/>
    </source>
</evidence>
<dbReference type="RefSeq" id="XP_044678182.1">
    <property type="nucleotide sequence ID" value="XM_044827588.1"/>
</dbReference>
<name>A0A9P8DCD9_9HYPO</name>
<evidence type="ECO:0000313" key="2">
    <source>
        <dbReference type="EMBL" id="KAG9499182.1"/>
    </source>
</evidence>
<proteinExistence type="predicted"/>
<feature type="region of interest" description="Disordered" evidence="1">
    <location>
        <begin position="352"/>
        <end position="374"/>
    </location>
</feature>
<organism evidence="2 3">
    <name type="scientific">Fusarium musae</name>
    <dbReference type="NCBI Taxonomy" id="1042133"/>
    <lineage>
        <taxon>Eukaryota</taxon>
        <taxon>Fungi</taxon>
        <taxon>Dikarya</taxon>
        <taxon>Ascomycota</taxon>
        <taxon>Pezizomycotina</taxon>
        <taxon>Sordariomycetes</taxon>
        <taxon>Hypocreomycetidae</taxon>
        <taxon>Hypocreales</taxon>
        <taxon>Nectriaceae</taxon>
        <taxon>Fusarium</taxon>
    </lineage>
</organism>
<evidence type="ECO:0000313" key="3">
    <source>
        <dbReference type="Proteomes" id="UP000827133"/>
    </source>
</evidence>
<sequence length="411" mass="45772">MSDSKHQDVDNTSNGEEQVSTGEKHQIQHDSPDAKRTKKEAGQTTLDDVVVISDDSKDNDSAAEKEDDTKAKSDKKEETNGEEPKPDDKKEANGKDSETNGKQETNGKDAVQPSEEPDVPSSILEKGIIYFFIRGRVNLEDPESVDDIARSFIMLRPIEKDARLGDGPIADSGNTRILALPKKTLPESGKERYMVFVEKSGVSYEEIKKEFLSADEYETKTAGTRRTPPAKPVGEGVYAITSTGRESHLAYLTTLPEKLEEVQKELGLKEKGSFIISTKNPQYPGPQNAQLPQGPDFPKESVSPPFIATIANMDRIIDEFRSLRWLPSKPSHFDYPNAQILLIGESDGIEKAVEPQKKDQKDGKEEPETVLEHLEDDDVKRMKHLGDDQSAAIYADLHVQAKDYPKMQTTF</sequence>
<dbReference type="EMBL" id="JAHBCI010000007">
    <property type="protein sequence ID" value="KAG9499182.1"/>
    <property type="molecule type" value="Genomic_DNA"/>
</dbReference>
<comment type="caution">
    <text evidence="2">The sequence shown here is derived from an EMBL/GenBank/DDBJ whole genome shotgun (WGS) entry which is preliminary data.</text>
</comment>
<accession>A0A9P8DCD9</accession>
<gene>
    <name evidence="2" type="ORF">J7337_010000</name>
</gene>
<reference evidence="2" key="1">
    <citation type="journal article" date="2021" name="Mol. Plant Microbe Interact.">
        <title>Telomere to telomere genome assembly of Fusarium musae F31, causal agent of crown rot disease of banana.</title>
        <authorList>
            <person name="Degradi L."/>
            <person name="Tava V."/>
            <person name="Kunova A."/>
            <person name="Cortesi P."/>
            <person name="Saracchi M."/>
            <person name="Pasquali M."/>
        </authorList>
    </citation>
    <scope>NUCLEOTIDE SEQUENCE</scope>
    <source>
        <strain evidence="2">F31</strain>
    </source>
</reference>
<keyword evidence="3" id="KW-1185">Reference proteome</keyword>
<dbReference type="GeneID" id="68317856"/>
<dbReference type="KEGG" id="fmu:J7337_010000"/>
<dbReference type="AlphaFoldDB" id="A0A9P8DCD9"/>
<evidence type="ECO:0000256" key="1">
    <source>
        <dbReference type="SAM" id="MobiDB-lite"/>
    </source>
</evidence>
<dbReference type="PANTHER" id="PTHR34776:SF1">
    <property type="entry name" value="F17F16.3 PROTEIN"/>
    <property type="match status" value="1"/>
</dbReference>
<dbReference type="PANTHER" id="PTHR34776">
    <property type="entry name" value="F17F16.3 PROTEIN"/>
    <property type="match status" value="1"/>
</dbReference>
<dbReference type="Proteomes" id="UP000827133">
    <property type="component" value="Unassembled WGS sequence"/>
</dbReference>